<dbReference type="EMBL" id="AB173761">
    <property type="protein sequence ID" value="BAE90823.1"/>
    <property type="molecule type" value="mRNA"/>
</dbReference>
<name>I7G830_MACFA</name>
<protein>
    <submittedName>
        <fullName evidence="1">Macaca fascicularis brain cDNA, clone: QmoA-10080</fullName>
    </submittedName>
</protein>
<evidence type="ECO:0000313" key="1">
    <source>
        <dbReference type="EMBL" id="BAE90823.1"/>
    </source>
</evidence>
<accession>I7G830</accession>
<proteinExistence type="evidence at transcript level"/>
<organism evidence="1">
    <name type="scientific">Macaca fascicularis</name>
    <name type="common">Crab-eating macaque</name>
    <name type="synonym">Cynomolgus monkey</name>
    <dbReference type="NCBI Taxonomy" id="9541"/>
    <lineage>
        <taxon>Eukaryota</taxon>
        <taxon>Metazoa</taxon>
        <taxon>Chordata</taxon>
        <taxon>Craniata</taxon>
        <taxon>Vertebrata</taxon>
        <taxon>Euteleostomi</taxon>
        <taxon>Mammalia</taxon>
        <taxon>Eutheria</taxon>
        <taxon>Euarchontoglires</taxon>
        <taxon>Primates</taxon>
        <taxon>Haplorrhini</taxon>
        <taxon>Catarrhini</taxon>
        <taxon>Cercopithecidae</taxon>
        <taxon>Cercopithecinae</taxon>
        <taxon>Macaca</taxon>
    </lineage>
</organism>
<dbReference type="AlphaFoldDB" id="I7G830"/>
<reference evidence="1" key="1">
    <citation type="journal article" date="2007" name="PLoS Biol.">
        <title>Rate of evolution in brain-expressed genes in humans and other primates.</title>
        <authorList>
            <person name="Wang H.-Y."/>
            <person name="Chien H.-C."/>
            <person name="Osada N."/>
            <person name="Hashimoto K."/>
            <person name="Sugano S."/>
            <person name="Gojobori T."/>
            <person name="Chou C.-K."/>
            <person name="Tsai S.-F."/>
            <person name="Wu C.-I."/>
            <person name="Shen C.-K.J."/>
        </authorList>
    </citation>
    <scope>NUCLEOTIDE SEQUENCE</scope>
</reference>
<sequence length="50" mass="5572">MKAVQGALCLKADGLREHLAYVVGVPESPVDGCGRWRRVRDWPEGGIIFY</sequence>